<gene>
    <name evidence="2" type="ORF">GTQ55_15650</name>
    <name evidence="1" type="ORF">HNQ53_002895</name>
</gene>
<dbReference type="Pfam" id="PF07277">
    <property type="entry name" value="SapC"/>
    <property type="match status" value="1"/>
</dbReference>
<dbReference type="Proteomes" id="UP000464675">
    <property type="component" value="Chromosome"/>
</dbReference>
<dbReference type="OrthoDB" id="8888710at2"/>
<proteinExistence type="predicted"/>
<reference evidence="1 4" key="2">
    <citation type="submission" date="2020-08" db="EMBL/GenBank/DDBJ databases">
        <title>Genomic Encyclopedia of Type Strains, Phase IV (KMG-IV): sequencing the most valuable type-strain genomes for metagenomic binning, comparative biology and taxonomic classification.</title>
        <authorList>
            <person name="Goeker M."/>
        </authorList>
    </citation>
    <scope>NUCLEOTIDE SEQUENCE [LARGE SCALE GENOMIC DNA]</scope>
    <source>
        <strain evidence="1 4">DSM 11525</strain>
    </source>
</reference>
<protein>
    <submittedName>
        <fullName evidence="2">Multidrug transporter</fullName>
    </submittedName>
</protein>
<reference evidence="2 3" key="1">
    <citation type="submission" date="2020-01" db="EMBL/GenBank/DDBJ databases">
        <title>The possibility of degradation of plastic by Microbulbifer hydrolyticus IRE-31.</title>
        <authorList>
            <person name="Liu L."/>
        </authorList>
    </citation>
    <scope>NUCLEOTIDE SEQUENCE [LARGE SCALE GENOMIC DNA]</scope>
    <source>
        <strain evidence="2 3">IRE-31</strain>
    </source>
</reference>
<evidence type="ECO:0000313" key="3">
    <source>
        <dbReference type="Proteomes" id="UP000464675"/>
    </source>
</evidence>
<dbReference type="AlphaFoldDB" id="A0A6P1TBX4"/>
<dbReference type="EMBL" id="CP047491">
    <property type="protein sequence ID" value="QHQ40268.1"/>
    <property type="molecule type" value="Genomic_DNA"/>
</dbReference>
<accession>A0A6P1TBX4</accession>
<evidence type="ECO:0000313" key="1">
    <source>
        <dbReference type="EMBL" id="MBB5212670.1"/>
    </source>
</evidence>
<evidence type="ECO:0000313" key="2">
    <source>
        <dbReference type="EMBL" id="QHQ40268.1"/>
    </source>
</evidence>
<dbReference type="EMBL" id="JACHHR010000003">
    <property type="protein sequence ID" value="MBB5212670.1"/>
    <property type="molecule type" value="Genomic_DNA"/>
</dbReference>
<dbReference type="RefSeq" id="WP_161859566.1">
    <property type="nucleotide sequence ID" value="NZ_CP047491.1"/>
</dbReference>
<dbReference type="Proteomes" id="UP000563601">
    <property type="component" value="Unassembled WGS sequence"/>
</dbReference>
<evidence type="ECO:0000313" key="4">
    <source>
        <dbReference type="Proteomes" id="UP000563601"/>
    </source>
</evidence>
<keyword evidence="3" id="KW-1185">Reference proteome</keyword>
<dbReference type="InterPro" id="IPR010836">
    <property type="entry name" value="SapC"/>
</dbReference>
<organism evidence="1 4">
    <name type="scientific">Microbulbifer hydrolyticus</name>
    <dbReference type="NCBI Taxonomy" id="48074"/>
    <lineage>
        <taxon>Bacteria</taxon>
        <taxon>Pseudomonadati</taxon>
        <taxon>Pseudomonadota</taxon>
        <taxon>Gammaproteobacteria</taxon>
        <taxon>Cellvibrionales</taxon>
        <taxon>Microbulbiferaceae</taxon>
        <taxon>Microbulbifer</taxon>
    </lineage>
</organism>
<sequence length="243" mass="27813">MTNAVLLNNVEHRDLRVITERSSSLGDDAWYALTFPLEFRALQGQYPIFFQKDANSDTFFPLALLGLEPGENLYLRDGKWTATHIPLTIRREPFLIGRQNFVEDGVQKTRRVIHIDLDSPRVNRERGEPLFLEYGGNSPFLDSMSDLLEAIHHGIEQSEKFVRALQIHGLLESITLDVTLDNGESNQLKGFYTIDEERLRALNAEDLNELHRAGFLEAIYMVMASQAQMRRLIDEKSRRAAAV</sequence>
<name>A0A6P1TBX4_9GAMM</name>